<feature type="transmembrane region" description="Helical" evidence="1">
    <location>
        <begin position="503"/>
        <end position="522"/>
    </location>
</feature>
<evidence type="ECO:0000256" key="1">
    <source>
        <dbReference type="SAM" id="Phobius"/>
    </source>
</evidence>
<feature type="transmembrane region" description="Helical" evidence="1">
    <location>
        <begin position="557"/>
        <end position="577"/>
    </location>
</feature>
<feature type="transmembrane region" description="Helical" evidence="1">
    <location>
        <begin position="250"/>
        <end position="273"/>
    </location>
</feature>
<feature type="transmembrane region" description="Helical" evidence="1">
    <location>
        <begin position="190"/>
        <end position="210"/>
    </location>
</feature>
<proteinExistence type="predicted"/>
<keyword evidence="1" id="KW-0812">Transmembrane</keyword>
<feature type="transmembrane region" description="Helical" evidence="1">
    <location>
        <begin position="285"/>
        <end position="307"/>
    </location>
</feature>
<feature type="transmembrane region" description="Helical" evidence="1">
    <location>
        <begin position="529"/>
        <end position="551"/>
    </location>
</feature>
<accession>A0A1H0PUT1</accession>
<gene>
    <name evidence="3" type="ORF">SAMN05660330_01764</name>
</gene>
<feature type="transmembrane region" description="Helical" evidence="1">
    <location>
        <begin position="598"/>
        <end position="622"/>
    </location>
</feature>
<name>A0A1H0PUT1_9BACT</name>
<sequence>MVQFFRAAALFLKRRKAGFTLLIATVTLLGGLSSLTSRVDNSLPVWQSEDDPNWHHYQRFMTRNSISDPLVIYLPATDISQLRSIRGRISEETETSVAGVMAGGKNIGEKGVLLVKPAPDLEPVELATILQKSRKVLDDSGVSYHLGGVWYITAMLDRFSAQSTRTLFPVVLFIVGVAISICIRSRNNVLLVLACGMAPAVQVVGVMAAANMKLNMVLLALPPLTMILGTAYAVHLVAKIPDSDKQTAADLYIVVAKPCLLSAVTTSLGFLSLTFSEYLPVRQLGVWGVVATALALVNALVLLPIYFRPAPRQPYRIPQSLARMLFGFRYLLLLVFFFCCVGGSLGVARLGVGTLILDFFADNSEVRNNYQAIEGVGLGLTPFEVDLEGCRADKMRIHKTLHEFASSYPVVTHFLYFFPSGQVVTEAAPNGLEIDSAQQYSYTLAAPHRVSVLLRTLSSEDTLKLADELDQYLKKNLGALSHPYVTGAVPLYVRGQRALFDSLLKSFGFAFFSISFIIGMALRSIRYGLLAIIPNILPVFFIVAAMGWLSIPLSVSTVTVASIVFGIVVDDSIHFLYRLREEAGSNMIRRLQHSLDHVGPAIIITSLVAGLGFLGFCVSPFIPLRDFGFIVACAMVLALICDLFLLPTLLLVGYKDDE</sequence>
<keyword evidence="4" id="KW-1185">Reference proteome</keyword>
<dbReference type="PROSITE" id="PS50156">
    <property type="entry name" value="SSD"/>
    <property type="match status" value="1"/>
</dbReference>
<feature type="domain" description="SSD" evidence="2">
    <location>
        <begin position="528"/>
        <end position="652"/>
    </location>
</feature>
<evidence type="ECO:0000259" key="2">
    <source>
        <dbReference type="PROSITE" id="PS50156"/>
    </source>
</evidence>
<dbReference type="STRING" id="91360.SAMN05660330_01764"/>
<feature type="transmembrane region" description="Helical" evidence="1">
    <location>
        <begin position="216"/>
        <end position="238"/>
    </location>
</feature>
<evidence type="ECO:0000313" key="4">
    <source>
        <dbReference type="Proteomes" id="UP000199073"/>
    </source>
</evidence>
<dbReference type="EMBL" id="FNJI01000010">
    <property type="protein sequence ID" value="SDP08580.1"/>
    <property type="molecule type" value="Genomic_DNA"/>
</dbReference>
<feature type="transmembrane region" description="Helical" evidence="1">
    <location>
        <begin position="166"/>
        <end position="183"/>
    </location>
</feature>
<dbReference type="InterPro" id="IPR000731">
    <property type="entry name" value="SSD"/>
</dbReference>
<dbReference type="Proteomes" id="UP000199073">
    <property type="component" value="Unassembled WGS sequence"/>
</dbReference>
<dbReference type="AlphaFoldDB" id="A0A1H0PUT1"/>
<dbReference type="PANTHER" id="PTHR33406:SF12">
    <property type="entry name" value="BLR2997 PROTEIN"/>
    <property type="match status" value="1"/>
</dbReference>
<protein>
    <recommendedName>
        <fullName evidence="2">SSD domain-containing protein</fullName>
    </recommendedName>
</protein>
<keyword evidence="1" id="KW-0472">Membrane</keyword>
<dbReference type="GO" id="GO:0005886">
    <property type="term" value="C:plasma membrane"/>
    <property type="evidence" value="ECO:0007669"/>
    <property type="project" value="TreeGrafter"/>
</dbReference>
<organism evidence="3 4">
    <name type="scientific">Desulforhopalus singaporensis</name>
    <dbReference type="NCBI Taxonomy" id="91360"/>
    <lineage>
        <taxon>Bacteria</taxon>
        <taxon>Pseudomonadati</taxon>
        <taxon>Thermodesulfobacteriota</taxon>
        <taxon>Desulfobulbia</taxon>
        <taxon>Desulfobulbales</taxon>
        <taxon>Desulfocapsaceae</taxon>
        <taxon>Desulforhopalus</taxon>
    </lineage>
</organism>
<dbReference type="InterPro" id="IPR048634">
    <property type="entry name" value="SecD_SecF_C"/>
</dbReference>
<dbReference type="RefSeq" id="WP_092221904.1">
    <property type="nucleotide sequence ID" value="NZ_FNJI01000010.1"/>
</dbReference>
<reference evidence="3 4" key="1">
    <citation type="submission" date="2016-10" db="EMBL/GenBank/DDBJ databases">
        <authorList>
            <person name="de Groot N.N."/>
        </authorList>
    </citation>
    <scope>NUCLEOTIDE SEQUENCE [LARGE SCALE GENOMIC DNA]</scope>
    <source>
        <strain evidence="3 4">DSM 12130</strain>
    </source>
</reference>
<feature type="transmembrane region" description="Helical" evidence="1">
    <location>
        <begin position="628"/>
        <end position="652"/>
    </location>
</feature>
<dbReference type="Gene3D" id="1.20.1640.10">
    <property type="entry name" value="Multidrug efflux transporter AcrB transmembrane domain"/>
    <property type="match status" value="2"/>
</dbReference>
<keyword evidence="1" id="KW-1133">Transmembrane helix</keyword>
<dbReference type="Pfam" id="PF02355">
    <property type="entry name" value="SecD_SecF_C"/>
    <property type="match status" value="1"/>
</dbReference>
<dbReference type="SUPFAM" id="SSF82866">
    <property type="entry name" value="Multidrug efflux transporter AcrB transmembrane domain"/>
    <property type="match status" value="2"/>
</dbReference>
<dbReference type="OrthoDB" id="5429313at2"/>
<evidence type="ECO:0000313" key="3">
    <source>
        <dbReference type="EMBL" id="SDP08580.1"/>
    </source>
</evidence>
<feature type="transmembrane region" description="Helical" evidence="1">
    <location>
        <begin position="328"/>
        <end position="348"/>
    </location>
</feature>
<dbReference type="PANTHER" id="PTHR33406">
    <property type="entry name" value="MEMBRANE PROTEIN MJ1562-RELATED"/>
    <property type="match status" value="1"/>
</dbReference>
<dbReference type="InterPro" id="IPR050545">
    <property type="entry name" value="Mycobact_MmpL"/>
</dbReference>